<keyword evidence="15" id="KW-0238">DNA-binding</keyword>
<feature type="compositionally biased region" description="Polar residues" evidence="18">
    <location>
        <begin position="1057"/>
        <end position="1082"/>
    </location>
</feature>
<dbReference type="EMBL" id="NAJN01000719">
    <property type="protein sequence ID" value="TKA69575.1"/>
    <property type="molecule type" value="Genomic_DNA"/>
</dbReference>
<evidence type="ECO:0000256" key="3">
    <source>
        <dbReference type="ARBA" id="ARBA00022679"/>
    </source>
</evidence>
<dbReference type="InterPro" id="IPR012337">
    <property type="entry name" value="RNaseH-like_sf"/>
</dbReference>
<evidence type="ECO:0000256" key="18">
    <source>
        <dbReference type="SAM" id="MobiDB-lite"/>
    </source>
</evidence>
<comment type="caution">
    <text evidence="23">The sequence shown here is derived from an EMBL/GenBank/DDBJ whole genome shotgun (WGS) entry which is preliminary data.</text>
</comment>
<dbReference type="Gene3D" id="3.10.10.10">
    <property type="entry name" value="HIV Type 1 Reverse Transcriptase, subunit A, domain 1"/>
    <property type="match status" value="1"/>
</dbReference>
<dbReference type="InterPro" id="IPR001584">
    <property type="entry name" value="Integrase_cat-core"/>
</dbReference>
<evidence type="ECO:0000256" key="8">
    <source>
        <dbReference type="ARBA" id="ARBA00022759"/>
    </source>
</evidence>
<dbReference type="SUPFAM" id="SSF53098">
    <property type="entry name" value="Ribonuclease H-like"/>
    <property type="match status" value="1"/>
</dbReference>
<evidence type="ECO:0000256" key="13">
    <source>
        <dbReference type="ARBA" id="ARBA00022918"/>
    </source>
</evidence>
<name>A0A4U0X570_9PEZI</name>
<feature type="compositionally biased region" description="Basic and acidic residues" evidence="18">
    <location>
        <begin position="1083"/>
        <end position="1094"/>
    </location>
</feature>
<dbReference type="GO" id="GO:0004519">
    <property type="term" value="F:endonuclease activity"/>
    <property type="evidence" value="ECO:0007669"/>
    <property type="project" value="UniProtKB-KW"/>
</dbReference>
<dbReference type="PROSITE" id="PS50878">
    <property type="entry name" value="RT_POL"/>
    <property type="match status" value="1"/>
</dbReference>
<sequence length="2029" mass="231353">MSAYSDSKYEDFFRYSGGRWLWDEETQLRERYKRFDVHELKRIAASSIGAQACVSMAKLAEGGFNKVFRLIMDNSSIVIARIPNPNAGPPFKTTASEVATMDFVRHLTDFITEVQKLIFGALQARTILEIPVPKILSWSANADNAVGSEYILMEEATGTQLGKIWDEMELHNKLKIVEDIVAIEKRFLSLSFTRYGNLYFTGDAFPGCEKAEVAGDVLQSQKKEVESRFVIGPVVDRGFWNKERTFMDIDRGPWKTPQDYLRAISQREIAWISRHAVPKPPHDLFTISEAQNCPDAHIALYKKFLDVIPCLLPNKKELIKSTIWYWDIHAPNLFVDGDKVSSLIDWQNVWAGPLFLQARHPRLVDYNGNVMLELPEHYRALEDEHEKARLRMQVEKSILLWAYETDTKEANPVLHEILHTCHGRTRRDTVEFSADTWDGDIIPFRQCLIRMVRHWNEFSSEIPCPIRFTDDELKAHYRDGEGWNEKADFWDSLEGYVHRDGWTSNEKYEQALEIFVQLREQGLQYLTGEEWTEFEKQTSLFAQTTLKDPTTARPMVNTRRHIYPDDMPSENESSTLRTESLHAGNQPTHPASSATELESLRQEVQTLREQLAAAQQAQEISEEDEDEEQLLRDEILAMEKAQRIADLRAKAQSLRATVRSSGTSPSPASNDSLSARHGTPKSVNIKPFSSGSTRISEFLQQLQTTFLLQPEVYNVESVKVVTAINHMEGSAAQWASQFLQGDQHPELHDYSFFVRMFREYFDDPNRASTAARKMETLRQTGSVIDYVTQLESLFLDMELTDESKVHALDRGLKPSVRQAVAQTWNPPKDYTSRRMMVIQLDQQLYSHSLSGAPAPPQSYVGSPQDRGAIGRGTTPFTLRPRGPLSDVERLRRREQGLCLYCGGPGHIAAQCRNKRPMVAATSAPTPPDSILSEMDSVSPGSSVSQGVPLPPGKATAMIDSGATANFVDPSFVRLQGLKPIGRLNQPVQAIDGSVLTSKEESWIYRLSFTLPLFKATTATFIQTPCEAYDFVLGMPWLRRQNPIVDWSTLRVIPRTAKQNVPSTQNTYQNPNNASNREAPQETQKPETQKPETQKTNDSLETSETKRTQRPQNPKIAVLGVEAFQNVAHGLPVYLLQGTRKAVTFASNPAQPFPDSAETVIPQAYRAYADVFSAVKAAQLPPHRDLDHAIDLVPEGKPPYGPIYNLSETELQTLREYIDENLRNGFIQPSTSSAGAPILFVKKKDGSLRLCVDYRALNRITQKNRYPLPLISEILDRLKRANIYTKLDLRGAYNLIRVKKGDEWKTAFRTRYGHFEYNVMPFGLTNAPATFQAYIDQAMRGLVDVSVIVYLDDILIYSEDEADHELHVKQVLDRLREHGLYAKLQKCQFSVKQVDFLGYRISPQGISMDPGRVASIQDWPVPTNVHDIQVFLGFTNFYRRFIEGYSRISAPMTALLRKQAKPFRWTAGAEEAFKKLRQYNLQWFNTTKTLTRRQARWAEELSGFDFIIEYRAGKKNPADGPSRRPDYMKDTTKIANPRPAFLKFAATSCPEPLLAEILDNTQTDALLSRLPAPLSAPWKKEDSGLYVYDSRIYVPFAVRIRVLRNHHDIPMAGHFGWARNLELVSRNYYWSGMSKDVKDYVRGCATCARSKPSTHKPHGELMSLPAPSRPWTQVTFDMITDLPESGPEKHTCILVFVDRLTKMSHFVPCHKTLKAPQLADRFLDNVIRLHGIPRGVVTDRAPTFLSHFWRRLCERLRLRHSPSTAFHPQTDGQTERMNTVLESYLRAHVNYMQDDWASWLPVAEFAYNNSRHATTKTSPFRANYGYDPDLEVLPEHETTVPQADEHASRMRALHAHLVDRVIDAQNLQAQYYDAKHLPRTYEAGDQVYLKTTNIRTQRPSKKLDSTKIGPFCVLKRIGLQSYRLDLQGLRIHDVFHVSLLEPASDPVPGQVLPPPLPVVVGEEQEWEVEQILDSRLHYGKLQYLVRWKDFPPSDDSWQPAANVVHAPDPLQAFHEAYPHRPRTSTRRPRR</sequence>
<keyword evidence="9" id="KW-0378">Hydrolase</keyword>
<dbReference type="OrthoDB" id="2968323at2759"/>
<dbReference type="GO" id="GO:0015074">
    <property type="term" value="P:DNA integration"/>
    <property type="evidence" value="ECO:0007669"/>
    <property type="project" value="UniProtKB-KW"/>
</dbReference>
<evidence type="ECO:0000313" key="23">
    <source>
        <dbReference type="EMBL" id="TKA69575.1"/>
    </source>
</evidence>
<dbReference type="FunFam" id="3.30.70.270:FF:000020">
    <property type="entry name" value="Transposon Tf2-6 polyprotein-like Protein"/>
    <property type="match status" value="1"/>
</dbReference>
<dbReference type="FunFam" id="1.10.340.70:FF:000001">
    <property type="entry name" value="Retrovirus-related Pol polyprotein from transposon gypsy-like Protein"/>
    <property type="match status" value="1"/>
</dbReference>
<dbReference type="CDD" id="cd00024">
    <property type="entry name" value="CD_CSD"/>
    <property type="match status" value="1"/>
</dbReference>
<dbReference type="InterPro" id="IPR023780">
    <property type="entry name" value="Chromo_domain"/>
</dbReference>
<dbReference type="Gene3D" id="1.10.340.70">
    <property type="match status" value="1"/>
</dbReference>
<evidence type="ECO:0000256" key="12">
    <source>
        <dbReference type="ARBA" id="ARBA00022908"/>
    </source>
</evidence>
<comment type="subunit">
    <text evidence="1">Component of the NuA4 histone acetyltransferase complex.</text>
</comment>
<dbReference type="SUPFAM" id="SSF57756">
    <property type="entry name" value="Retrovirus zinc finger-like domains"/>
    <property type="match status" value="1"/>
</dbReference>
<evidence type="ECO:0000256" key="14">
    <source>
        <dbReference type="ARBA" id="ARBA00022932"/>
    </source>
</evidence>
<keyword evidence="17" id="KW-0863">Zinc-finger</keyword>
<feature type="domain" description="Integrase catalytic" evidence="22">
    <location>
        <begin position="1665"/>
        <end position="1826"/>
    </location>
</feature>
<keyword evidence="4" id="KW-0548">Nucleotidyltransferase</keyword>
<dbReference type="GO" id="GO:0004190">
    <property type="term" value="F:aspartic-type endopeptidase activity"/>
    <property type="evidence" value="ECO:0007669"/>
    <property type="project" value="UniProtKB-KW"/>
</dbReference>
<dbReference type="GO" id="GO:0006310">
    <property type="term" value="P:DNA recombination"/>
    <property type="evidence" value="ECO:0007669"/>
    <property type="project" value="UniProtKB-KW"/>
</dbReference>
<keyword evidence="11" id="KW-0694">RNA-binding</keyword>
<keyword evidence="6" id="KW-0479">Metal-binding</keyword>
<evidence type="ECO:0000256" key="2">
    <source>
        <dbReference type="ARBA" id="ARBA00022670"/>
    </source>
</evidence>
<dbReference type="PANTHER" id="PTHR37984">
    <property type="entry name" value="PROTEIN CBG26694"/>
    <property type="match status" value="1"/>
</dbReference>
<dbReference type="Gene3D" id="3.30.420.10">
    <property type="entry name" value="Ribonuclease H-like superfamily/Ribonuclease H"/>
    <property type="match status" value="1"/>
</dbReference>
<evidence type="ECO:0000259" key="21">
    <source>
        <dbReference type="PROSITE" id="PS50878"/>
    </source>
</evidence>
<dbReference type="STRING" id="331657.A0A4U0X570"/>
<dbReference type="InterPro" id="IPR043502">
    <property type="entry name" value="DNA/RNA_pol_sf"/>
</dbReference>
<dbReference type="Pfam" id="PF24626">
    <property type="entry name" value="SH3_Tf2-1"/>
    <property type="match status" value="1"/>
</dbReference>
<dbReference type="GO" id="GO:0003964">
    <property type="term" value="F:RNA-directed DNA polymerase activity"/>
    <property type="evidence" value="ECO:0007669"/>
    <property type="project" value="UniProtKB-KW"/>
</dbReference>
<dbReference type="InterPro" id="IPR036397">
    <property type="entry name" value="RNaseH_sf"/>
</dbReference>
<dbReference type="InterPro" id="IPR056924">
    <property type="entry name" value="SH3_Tf2-1"/>
</dbReference>
<evidence type="ECO:0000256" key="17">
    <source>
        <dbReference type="PROSITE-ProRule" id="PRU00047"/>
    </source>
</evidence>
<dbReference type="GO" id="GO:0003677">
    <property type="term" value="F:DNA binding"/>
    <property type="evidence" value="ECO:0007669"/>
    <property type="project" value="UniProtKB-KW"/>
</dbReference>
<keyword evidence="12" id="KW-0229">DNA integration</keyword>
<dbReference type="SMART" id="SM00343">
    <property type="entry name" value="ZnF_C2HC"/>
    <property type="match status" value="1"/>
</dbReference>
<dbReference type="FunFam" id="3.30.420.10:FF:000032">
    <property type="entry name" value="Retrovirus-related Pol polyprotein from transposon 297-like Protein"/>
    <property type="match status" value="1"/>
</dbReference>
<feature type="region of interest" description="Disordered" evidence="18">
    <location>
        <begin position="551"/>
        <end position="598"/>
    </location>
</feature>
<evidence type="ECO:0000256" key="9">
    <source>
        <dbReference type="ARBA" id="ARBA00022801"/>
    </source>
</evidence>
<evidence type="ECO:0000313" key="24">
    <source>
        <dbReference type="Proteomes" id="UP000308768"/>
    </source>
</evidence>
<feature type="domain" description="CCHC-type" evidence="20">
    <location>
        <begin position="898"/>
        <end position="913"/>
    </location>
</feature>
<dbReference type="GO" id="GO:0006338">
    <property type="term" value="P:chromatin remodeling"/>
    <property type="evidence" value="ECO:0007669"/>
    <property type="project" value="UniProtKB-ARBA"/>
</dbReference>
<evidence type="ECO:0000256" key="7">
    <source>
        <dbReference type="ARBA" id="ARBA00022750"/>
    </source>
</evidence>
<dbReference type="InterPro" id="IPR000477">
    <property type="entry name" value="RT_dom"/>
</dbReference>
<dbReference type="CDD" id="cd00303">
    <property type="entry name" value="retropepsin_like"/>
    <property type="match status" value="1"/>
</dbReference>
<feature type="region of interest" description="Disordered" evidence="18">
    <location>
        <begin position="851"/>
        <end position="882"/>
    </location>
</feature>
<dbReference type="PROSITE" id="PS50994">
    <property type="entry name" value="INTEGRASE"/>
    <property type="match status" value="1"/>
</dbReference>
<dbReference type="InterPro" id="IPR041588">
    <property type="entry name" value="Integrase_H2C2"/>
</dbReference>
<dbReference type="PROSITE" id="PS50013">
    <property type="entry name" value="CHROMO_2"/>
    <property type="match status" value="1"/>
</dbReference>
<evidence type="ECO:0000259" key="19">
    <source>
        <dbReference type="PROSITE" id="PS50013"/>
    </source>
</evidence>
<evidence type="ECO:0000256" key="1">
    <source>
        <dbReference type="ARBA" id="ARBA00011353"/>
    </source>
</evidence>
<dbReference type="Gene3D" id="2.40.70.10">
    <property type="entry name" value="Acid Proteases"/>
    <property type="match status" value="1"/>
</dbReference>
<dbReference type="Pfam" id="PF00078">
    <property type="entry name" value="RVT_1"/>
    <property type="match status" value="1"/>
</dbReference>
<accession>A0A4U0X570</accession>
<dbReference type="Pfam" id="PF03732">
    <property type="entry name" value="Retrotrans_gag"/>
    <property type="match status" value="1"/>
</dbReference>
<evidence type="ECO:0000256" key="15">
    <source>
        <dbReference type="ARBA" id="ARBA00023125"/>
    </source>
</evidence>
<keyword evidence="17" id="KW-0862">Zinc</keyword>
<dbReference type="Pfam" id="PF17921">
    <property type="entry name" value="Integrase_H2C2"/>
    <property type="match status" value="1"/>
</dbReference>
<dbReference type="SUPFAM" id="SSF54160">
    <property type="entry name" value="Chromo domain-like"/>
    <property type="match status" value="1"/>
</dbReference>
<evidence type="ECO:0000256" key="4">
    <source>
        <dbReference type="ARBA" id="ARBA00022695"/>
    </source>
</evidence>
<keyword evidence="8" id="KW-0255">Endonuclease</keyword>
<dbReference type="PANTHER" id="PTHR37984:SF5">
    <property type="entry name" value="PROTEIN NYNRIN-LIKE"/>
    <property type="match status" value="1"/>
</dbReference>
<dbReference type="GO" id="GO:0003887">
    <property type="term" value="F:DNA-directed DNA polymerase activity"/>
    <property type="evidence" value="ECO:0007669"/>
    <property type="project" value="UniProtKB-KW"/>
</dbReference>
<dbReference type="InterPro" id="IPR005162">
    <property type="entry name" value="Retrotrans_gag_dom"/>
</dbReference>
<dbReference type="InterPro" id="IPR050951">
    <property type="entry name" value="Retrovirus_Pol_polyprotein"/>
</dbReference>
<organism evidence="23 24">
    <name type="scientific">Cryomyces minteri</name>
    <dbReference type="NCBI Taxonomy" id="331657"/>
    <lineage>
        <taxon>Eukaryota</taxon>
        <taxon>Fungi</taxon>
        <taxon>Dikarya</taxon>
        <taxon>Ascomycota</taxon>
        <taxon>Pezizomycotina</taxon>
        <taxon>Dothideomycetes</taxon>
        <taxon>Dothideomycetes incertae sedis</taxon>
        <taxon>Cryomyces</taxon>
    </lineage>
</organism>
<feature type="compositionally biased region" description="Polar residues" evidence="18">
    <location>
        <begin position="655"/>
        <end position="673"/>
    </location>
</feature>
<dbReference type="InterPro" id="IPR011009">
    <property type="entry name" value="Kinase-like_dom_sf"/>
</dbReference>
<proteinExistence type="predicted"/>
<gene>
    <name evidence="23" type="ORF">B0A49_08683</name>
</gene>
<dbReference type="GO" id="GO:0008270">
    <property type="term" value="F:zinc ion binding"/>
    <property type="evidence" value="ECO:0007669"/>
    <property type="project" value="UniProtKB-KW"/>
</dbReference>
<dbReference type="Gene3D" id="2.40.50.40">
    <property type="match status" value="1"/>
</dbReference>
<dbReference type="Proteomes" id="UP000308768">
    <property type="component" value="Unassembled WGS sequence"/>
</dbReference>
<dbReference type="GO" id="GO:0006508">
    <property type="term" value="P:proteolysis"/>
    <property type="evidence" value="ECO:0007669"/>
    <property type="project" value="UniProtKB-KW"/>
</dbReference>
<evidence type="ECO:0000259" key="22">
    <source>
        <dbReference type="PROSITE" id="PS50994"/>
    </source>
</evidence>
<keyword evidence="13" id="KW-0695">RNA-directed DNA polymerase</keyword>
<dbReference type="GO" id="GO:0003723">
    <property type="term" value="F:RNA binding"/>
    <property type="evidence" value="ECO:0007669"/>
    <property type="project" value="UniProtKB-KW"/>
</dbReference>
<reference evidence="23 24" key="1">
    <citation type="submission" date="2017-03" db="EMBL/GenBank/DDBJ databases">
        <title>Genomes of endolithic fungi from Antarctica.</title>
        <authorList>
            <person name="Coleine C."/>
            <person name="Masonjones S."/>
            <person name="Stajich J.E."/>
        </authorList>
    </citation>
    <scope>NUCLEOTIDE SEQUENCE [LARGE SCALE GENOMIC DNA]</scope>
    <source>
        <strain evidence="23 24">CCFEE 5187</strain>
    </source>
</reference>
<dbReference type="InterPro" id="IPR021109">
    <property type="entry name" value="Peptidase_aspartic_dom_sf"/>
</dbReference>
<evidence type="ECO:0000256" key="16">
    <source>
        <dbReference type="ARBA" id="ARBA00023172"/>
    </source>
</evidence>
<dbReference type="Pfam" id="PF00385">
    <property type="entry name" value="Chromo"/>
    <property type="match status" value="1"/>
</dbReference>
<dbReference type="InterPro" id="IPR016197">
    <property type="entry name" value="Chromo-like_dom_sf"/>
</dbReference>
<feature type="compositionally biased region" description="Polar residues" evidence="18">
    <location>
        <begin position="570"/>
        <end position="596"/>
    </location>
</feature>
<dbReference type="SMART" id="SM00298">
    <property type="entry name" value="CHROMO"/>
    <property type="match status" value="1"/>
</dbReference>
<keyword evidence="10" id="KW-0460">Magnesium</keyword>
<dbReference type="InterPro" id="IPR000953">
    <property type="entry name" value="Chromo/chromo_shadow_dom"/>
</dbReference>
<feature type="domain" description="Chromo" evidence="19">
    <location>
        <begin position="1965"/>
        <end position="2024"/>
    </location>
</feature>
<evidence type="ECO:0000256" key="6">
    <source>
        <dbReference type="ARBA" id="ARBA00022723"/>
    </source>
</evidence>
<dbReference type="CDD" id="cd01647">
    <property type="entry name" value="RT_LTR"/>
    <property type="match status" value="1"/>
</dbReference>
<keyword evidence="3" id="KW-0808">Transferase</keyword>
<keyword evidence="14" id="KW-0239">DNA-directed DNA polymerase</keyword>
<dbReference type="SUPFAM" id="SSF56112">
    <property type="entry name" value="Protein kinase-like (PK-like)"/>
    <property type="match status" value="1"/>
</dbReference>
<feature type="region of interest" description="Disordered" evidence="18">
    <location>
        <begin position="1057"/>
        <end position="1113"/>
    </location>
</feature>
<protein>
    <recommendedName>
        <fullName evidence="25">Reverse transcriptase</fullName>
    </recommendedName>
</protein>
<feature type="domain" description="Reverse transcriptase" evidence="21">
    <location>
        <begin position="1221"/>
        <end position="1400"/>
    </location>
</feature>
<dbReference type="GO" id="GO:0005634">
    <property type="term" value="C:nucleus"/>
    <property type="evidence" value="ECO:0007669"/>
    <property type="project" value="UniProtKB-ARBA"/>
</dbReference>
<dbReference type="PROSITE" id="PS50158">
    <property type="entry name" value="ZF_CCHC"/>
    <property type="match status" value="1"/>
</dbReference>
<feature type="region of interest" description="Disordered" evidence="18">
    <location>
        <begin position="655"/>
        <end position="688"/>
    </location>
</feature>
<evidence type="ECO:0000256" key="10">
    <source>
        <dbReference type="ARBA" id="ARBA00022842"/>
    </source>
</evidence>
<dbReference type="InterPro" id="IPR036875">
    <property type="entry name" value="Znf_CCHC_sf"/>
</dbReference>
<evidence type="ECO:0000256" key="5">
    <source>
        <dbReference type="ARBA" id="ARBA00022722"/>
    </source>
</evidence>
<evidence type="ECO:0000256" key="11">
    <source>
        <dbReference type="ARBA" id="ARBA00022884"/>
    </source>
</evidence>
<keyword evidence="16" id="KW-0233">DNA recombination</keyword>
<keyword evidence="7" id="KW-0064">Aspartyl protease</keyword>
<dbReference type="InterPro" id="IPR043128">
    <property type="entry name" value="Rev_trsase/Diguanyl_cyclase"/>
</dbReference>
<evidence type="ECO:0008006" key="25">
    <source>
        <dbReference type="Google" id="ProtNLM"/>
    </source>
</evidence>
<dbReference type="Gene3D" id="3.30.70.270">
    <property type="match status" value="2"/>
</dbReference>
<dbReference type="InterPro" id="IPR001878">
    <property type="entry name" value="Znf_CCHC"/>
</dbReference>
<keyword evidence="2" id="KW-0645">Protease</keyword>
<keyword evidence="24" id="KW-1185">Reference proteome</keyword>
<evidence type="ECO:0000259" key="20">
    <source>
        <dbReference type="PROSITE" id="PS50158"/>
    </source>
</evidence>
<keyword evidence="5" id="KW-0540">Nuclease</keyword>
<dbReference type="SUPFAM" id="SSF56672">
    <property type="entry name" value="DNA/RNA polymerases"/>
    <property type="match status" value="1"/>
</dbReference>